<dbReference type="AlphaFoldDB" id="A0A5J4JKM8"/>
<evidence type="ECO:0000256" key="1">
    <source>
        <dbReference type="SAM" id="Phobius"/>
    </source>
</evidence>
<proteinExistence type="predicted"/>
<evidence type="ECO:0000313" key="2">
    <source>
        <dbReference type="EMBL" id="GER69504.1"/>
    </source>
</evidence>
<accession>A0A5J4JKM8</accession>
<reference evidence="2 3" key="1">
    <citation type="submission" date="2019-09" db="EMBL/GenBank/DDBJ databases">
        <title>Draft genome sequence of Bacillus sp. JC-7.</title>
        <authorList>
            <person name="Tanaka N."/>
            <person name="Shiwa Y."/>
            <person name="Fujita N."/>
            <person name="Tanasupawat S."/>
        </authorList>
    </citation>
    <scope>NUCLEOTIDE SEQUENCE [LARGE SCALE GENOMIC DNA]</scope>
    <source>
        <strain evidence="2 3">JC-7</strain>
    </source>
</reference>
<gene>
    <name evidence="2" type="ORF">BpJC7_08070</name>
</gene>
<protein>
    <submittedName>
        <fullName evidence="2">Uncharacterized protein</fullName>
    </submittedName>
</protein>
<sequence length="68" mass="7718">MSPLVKIVLTCTGLVLFLPIGYFLYNKDLGAIPFLILSFLLFYLAYRLIRSPGHMKARNKNSRKGTRG</sequence>
<feature type="transmembrane region" description="Helical" evidence="1">
    <location>
        <begin position="31"/>
        <end position="49"/>
    </location>
</feature>
<dbReference type="EMBL" id="BKZQ01000007">
    <property type="protein sequence ID" value="GER69504.1"/>
    <property type="molecule type" value="Genomic_DNA"/>
</dbReference>
<organism evidence="2 3">
    <name type="scientific">Weizmannia acidilactici</name>
    <dbReference type="NCBI Taxonomy" id="2607726"/>
    <lineage>
        <taxon>Bacteria</taxon>
        <taxon>Bacillati</taxon>
        <taxon>Bacillota</taxon>
        <taxon>Bacilli</taxon>
        <taxon>Bacillales</taxon>
        <taxon>Bacillaceae</taxon>
        <taxon>Heyndrickxia</taxon>
    </lineage>
</organism>
<keyword evidence="1" id="KW-0812">Transmembrane</keyword>
<comment type="caution">
    <text evidence="2">The sequence shown here is derived from an EMBL/GenBank/DDBJ whole genome shotgun (WGS) entry which is preliminary data.</text>
</comment>
<keyword evidence="3" id="KW-1185">Reference proteome</keyword>
<keyword evidence="1" id="KW-1133">Transmembrane helix</keyword>
<evidence type="ECO:0000313" key="3">
    <source>
        <dbReference type="Proteomes" id="UP000391919"/>
    </source>
</evidence>
<dbReference type="Proteomes" id="UP000391919">
    <property type="component" value="Unassembled WGS sequence"/>
</dbReference>
<keyword evidence="1" id="KW-0472">Membrane</keyword>
<feature type="transmembrane region" description="Helical" evidence="1">
    <location>
        <begin position="7"/>
        <end position="25"/>
    </location>
</feature>
<name>A0A5J4JKM8_9BACI</name>